<comment type="caution">
    <text evidence="1">The sequence shown here is derived from an EMBL/GenBank/DDBJ whole genome shotgun (WGS) entry which is preliminary data.</text>
</comment>
<accession>A0A4R1KPI4</accession>
<dbReference type="EMBL" id="SMGJ01000009">
    <property type="protein sequence ID" value="TCK66936.1"/>
    <property type="molecule type" value="Genomic_DNA"/>
</dbReference>
<evidence type="ECO:0000313" key="2">
    <source>
        <dbReference type="Proteomes" id="UP000295496"/>
    </source>
</evidence>
<keyword evidence="2" id="KW-1185">Reference proteome</keyword>
<name>A0A4R1KPI4_9PAST</name>
<evidence type="ECO:0000313" key="1">
    <source>
        <dbReference type="EMBL" id="TCK66936.1"/>
    </source>
</evidence>
<sequence>MPTKPTLTPKMQAELNALAKYPIDLSDPDAPDDGDWQGAVRGQFKFAQKIHKAHHGEIEAFFDPDVINLIIQHNNSQDRQRANNVLRAVLG</sequence>
<dbReference type="Proteomes" id="UP000295496">
    <property type="component" value="Unassembled WGS sequence"/>
</dbReference>
<gene>
    <name evidence="1" type="ORF">EV692_2206</name>
</gene>
<reference evidence="1 2" key="1">
    <citation type="submission" date="2019-03" db="EMBL/GenBank/DDBJ databases">
        <title>Genomic Encyclopedia of Type Strains, Phase IV (KMG-IV): sequencing the most valuable type-strain genomes for metagenomic binning, comparative biology and taxonomic classification.</title>
        <authorList>
            <person name="Goeker M."/>
        </authorList>
    </citation>
    <scope>NUCLEOTIDE SEQUENCE [LARGE SCALE GENOMIC DNA]</scope>
    <source>
        <strain evidence="1 2">DSM 10053</strain>
    </source>
</reference>
<organism evidence="1 2">
    <name type="scientific">Lonepinella koalarum</name>
    <dbReference type="NCBI Taxonomy" id="53417"/>
    <lineage>
        <taxon>Bacteria</taxon>
        <taxon>Pseudomonadati</taxon>
        <taxon>Pseudomonadota</taxon>
        <taxon>Gammaproteobacteria</taxon>
        <taxon>Pasteurellales</taxon>
        <taxon>Pasteurellaceae</taxon>
        <taxon>Lonepinella</taxon>
    </lineage>
</organism>
<dbReference type="RefSeq" id="WP_132302771.1">
    <property type="nucleotide sequence ID" value="NZ_CP170642.1"/>
</dbReference>
<dbReference type="AlphaFoldDB" id="A0A4R1KPI4"/>
<protein>
    <submittedName>
        <fullName evidence="1">Uncharacterized protein</fullName>
    </submittedName>
</protein>
<proteinExistence type="predicted"/>